<comment type="similarity">
    <text evidence="2 7">Belongs to the MgtC/SapB family.</text>
</comment>
<keyword evidence="5 7" id="KW-1133">Transmembrane helix</keyword>
<evidence type="ECO:0000256" key="7">
    <source>
        <dbReference type="RuleBase" id="RU365041"/>
    </source>
</evidence>
<evidence type="ECO:0000256" key="6">
    <source>
        <dbReference type="ARBA" id="ARBA00023136"/>
    </source>
</evidence>
<dbReference type="PANTHER" id="PTHR33778">
    <property type="entry name" value="PROTEIN MGTC"/>
    <property type="match status" value="1"/>
</dbReference>
<evidence type="ECO:0000256" key="1">
    <source>
        <dbReference type="ARBA" id="ARBA00004651"/>
    </source>
</evidence>
<name>Q2K7A7_RHIEC</name>
<evidence type="ECO:0000256" key="3">
    <source>
        <dbReference type="ARBA" id="ARBA00022475"/>
    </source>
</evidence>
<dbReference type="HOGENOM" id="CLU_079292_0_2_5"/>
<gene>
    <name evidence="9" type="ordered locus">RHE_CH02502</name>
</gene>
<feature type="transmembrane region" description="Helical" evidence="7">
    <location>
        <begin position="111"/>
        <end position="133"/>
    </location>
</feature>
<dbReference type="KEGG" id="ret:RHE_CH02502"/>
<sequence>MPPPEPYTDGRQTANLDLLQTSTALAFRERPGGRCVYIDQTHCSAGGTNARPAAKERRHSQDQTMPSFLTDAMPLTPSWWEIALRIILTVIAGGLIGLDRERGGHAAGFRTTILVALAACLAMIQANLLLSTYGKTFSYFTQMDVLRFPLGVLTGVGFIGGGAILRRGDTMTGVTTAATMWFMTVVGLCFGGGQMLTGTAATAVAFIVLSPMKQLDLWLRCEQKATLVIHSSEAELPEPSEVLGPFGCAAQFVSFGQTSEGRPGVTFELRWMAKDRDASARAIFDALSQAYDVAGFSMLSTST</sequence>
<keyword evidence="7" id="KW-0997">Cell inner membrane</keyword>
<organism evidence="9 10">
    <name type="scientific">Rhizobium etli (strain ATCC 51251 / DSM 11541 / JCM 21823 / NBRC 15573 / CFN 42)</name>
    <dbReference type="NCBI Taxonomy" id="347834"/>
    <lineage>
        <taxon>Bacteria</taxon>
        <taxon>Pseudomonadati</taxon>
        <taxon>Pseudomonadota</taxon>
        <taxon>Alphaproteobacteria</taxon>
        <taxon>Hyphomicrobiales</taxon>
        <taxon>Rhizobiaceae</taxon>
        <taxon>Rhizobium/Agrobacterium group</taxon>
        <taxon>Rhizobium</taxon>
    </lineage>
</organism>
<evidence type="ECO:0000256" key="5">
    <source>
        <dbReference type="ARBA" id="ARBA00022989"/>
    </source>
</evidence>
<keyword evidence="3" id="KW-1003">Cell membrane</keyword>
<dbReference type="PRINTS" id="PR01837">
    <property type="entry name" value="MGTCSAPBPROT"/>
</dbReference>
<keyword evidence="10" id="KW-1185">Reference proteome</keyword>
<feature type="transmembrane region" description="Helical" evidence="7">
    <location>
        <begin position="145"/>
        <end position="165"/>
    </location>
</feature>
<keyword evidence="6 7" id="KW-0472">Membrane</keyword>
<feature type="domain" description="MgtC/SapB/SrpB/YhiD N-terminal" evidence="8">
    <location>
        <begin position="87"/>
        <end position="215"/>
    </location>
</feature>
<keyword evidence="4 7" id="KW-0812">Transmembrane</keyword>
<dbReference type="EMBL" id="CP000133">
    <property type="protein sequence ID" value="ABC91279.1"/>
    <property type="molecule type" value="Genomic_DNA"/>
</dbReference>
<protein>
    <recommendedName>
        <fullName evidence="7">Protein MgtC</fullName>
    </recommendedName>
</protein>
<evidence type="ECO:0000256" key="2">
    <source>
        <dbReference type="ARBA" id="ARBA00009298"/>
    </source>
</evidence>
<evidence type="ECO:0000313" key="9">
    <source>
        <dbReference type="EMBL" id="ABC91279.1"/>
    </source>
</evidence>
<feature type="transmembrane region" description="Helical" evidence="7">
    <location>
        <begin position="82"/>
        <end position="99"/>
    </location>
</feature>
<dbReference type="eggNOG" id="COG1285">
    <property type="taxonomic scope" value="Bacteria"/>
</dbReference>
<accession>Q2K7A7</accession>
<dbReference type="Pfam" id="PF02308">
    <property type="entry name" value="MgtC"/>
    <property type="match status" value="1"/>
</dbReference>
<proteinExistence type="inferred from homology"/>
<comment type="subcellular location">
    <subcellularLocation>
        <location evidence="7">Cell inner membrane</location>
        <topology evidence="7">Multi-pass membrane protein</topology>
    </subcellularLocation>
    <subcellularLocation>
        <location evidence="1">Cell membrane</location>
        <topology evidence="1">Multi-pass membrane protein</topology>
    </subcellularLocation>
</comment>
<evidence type="ECO:0000259" key="8">
    <source>
        <dbReference type="Pfam" id="PF02308"/>
    </source>
</evidence>
<feature type="transmembrane region" description="Helical" evidence="7">
    <location>
        <begin position="177"/>
        <end position="209"/>
    </location>
</feature>
<dbReference type="GO" id="GO:0005886">
    <property type="term" value="C:plasma membrane"/>
    <property type="evidence" value="ECO:0007669"/>
    <property type="project" value="UniProtKB-SubCell"/>
</dbReference>
<dbReference type="InterPro" id="IPR049177">
    <property type="entry name" value="MgtC_SapB_SrpB_YhiD_N"/>
</dbReference>
<reference evidence="9 10" key="1">
    <citation type="journal article" date="2006" name="Proc. Natl. Acad. Sci. U.S.A.">
        <title>The partitioned Rhizobium etli genome: genetic and metabolic redundancy in seven interacting replicons.</title>
        <authorList>
            <person name="Gonzalez V."/>
            <person name="Santamaria R.I."/>
            <person name="Bustos P."/>
            <person name="Hernandez-Gonzalez I."/>
            <person name="Medrano-Soto A."/>
            <person name="Moreno-Hagelsieb G."/>
            <person name="Janga S.C."/>
            <person name="Ramirez M.A."/>
            <person name="Jimenez-Jacinto V."/>
            <person name="Collado-Vides J."/>
            <person name="Davila G."/>
        </authorList>
    </citation>
    <scope>NUCLEOTIDE SEQUENCE [LARGE SCALE GENOMIC DNA]</scope>
    <source>
        <strain evidence="10">ATCC 51251 / DSM 11541 / JCM 21823 / NBRC 15573 / CFN 42</strain>
    </source>
</reference>
<evidence type="ECO:0000313" key="10">
    <source>
        <dbReference type="Proteomes" id="UP000001936"/>
    </source>
</evidence>
<dbReference type="AlphaFoldDB" id="Q2K7A7"/>
<dbReference type="PANTHER" id="PTHR33778:SF1">
    <property type="entry name" value="MAGNESIUM TRANSPORTER YHID-RELATED"/>
    <property type="match status" value="1"/>
</dbReference>
<evidence type="ECO:0000256" key="4">
    <source>
        <dbReference type="ARBA" id="ARBA00022692"/>
    </source>
</evidence>
<dbReference type="Proteomes" id="UP000001936">
    <property type="component" value="Chromosome"/>
</dbReference>
<dbReference type="InterPro" id="IPR003416">
    <property type="entry name" value="MgtC/SapB/SrpB/YhiD_fam"/>
</dbReference>